<evidence type="ECO:0000256" key="2">
    <source>
        <dbReference type="ARBA" id="ARBA00022448"/>
    </source>
</evidence>
<dbReference type="AlphaFoldDB" id="A0A7S3KW43"/>
<dbReference type="Pfam" id="PF13906">
    <property type="entry name" value="AA_permease_C"/>
    <property type="match status" value="1"/>
</dbReference>
<accession>A0A7S3KW43</accession>
<name>A0A7S3KW43_9STRA</name>
<feature type="transmembrane region" description="Helical" evidence="7">
    <location>
        <begin position="282"/>
        <end position="306"/>
    </location>
</feature>
<dbReference type="Gene3D" id="1.20.1740.10">
    <property type="entry name" value="Amino acid/polyamine transporter I"/>
    <property type="match status" value="1"/>
</dbReference>
<comment type="subcellular location">
    <subcellularLocation>
        <location evidence="1">Membrane</location>
        <topology evidence="1">Multi-pass membrane protein</topology>
    </subcellularLocation>
</comment>
<reference evidence="9" key="1">
    <citation type="submission" date="2021-01" db="EMBL/GenBank/DDBJ databases">
        <authorList>
            <person name="Corre E."/>
            <person name="Pelletier E."/>
            <person name="Niang G."/>
            <person name="Scheremetjew M."/>
            <person name="Finn R."/>
            <person name="Kale V."/>
            <person name="Holt S."/>
            <person name="Cochrane G."/>
            <person name="Meng A."/>
            <person name="Brown T."/>
            <person name="Cohen L."/>
        </authorList>
    </citation>
    <scope>NUCLEOTIDE SEQUENCE</scope>
    <source>
        <strain evidence="9">CCMP127</strain>
    </source>
</reference>
<feature type="transmembrane region" description="Helical" evidence="7">
    <location>
        <begin position="357"/>
        <end position="379"/>
    </location>
</feature>
<dbReference type="Pfam" id="PF13520">
    <property type="entry name" value="AA_permease_2"/>
    <property type="match status" value="1"/>
</dbReference>
<dbReference type="PANTHER" id="PTHR43243:SF4">
    <property type="entry name" value="CATIONIC AMINO ACID TRANSPORTER 4"/>
    <property type="match status" value="1"/>
</dbReference>
<dbReference type="GO" id="GO:0016020">
    <property type="term" value="C:membrane"/>
    <property type="evidence" value="ECO:0007669"/>
    <property type="project" value="UniProtKB-SubCell"/>
</dbReference>
<dbReference type="InterPro" id="IPR002293">
    <property type="entry name" value="AA/rel_permease1"/>
</dbReference>
<keyword evidence="4 7" id="KW-1133">Transmembrane helix</keyword>
<sequence>MKASTFTLSSIRRACFRRKTVSQAIAASQSEGDDHVGLRRTLGAMDLILYGVGSSVGAGIYVLVGLGAKIAGPSICLSFLGCGCACILTSFCYAEFASRIPVTGSAFVYAYIAFGELFAWLVGWNLTLGYGFTVSVVARAWGDYLGDFLRQSLIAAGASPLWREMVEYSSSLPLLGTDLPYRCSPLSMLIIYVNTLVLLRGVKDSSRFNNAMTVLNISILLLVILSGILSESIEMENLVPFMPHGPSGVIAGAGLVFFAFIGFDMVASLSEEVVHPEKNMPIGIVGSLVISTLLYFTVALIVVSMAPINVLGETVPIINALQSNSCCSNQELHEAAAEHFCLKSDCYPAFRPWLGKIARFVSVGAVMGLIAGVFTSLMGQPRILYSLARDGLIHPVFAEIDPETQVPRTAIILTGILTALLACFAPMDALANLISLGTLSVFTFVDVGVLFLRLREMTRKFSDNPLHREVDYQHTVSILVVLFTLTTTSCSLFLSHTQWVVTAYILGGLSIFMAGWITILPPTWNVDQHADTDTTRNHEHGYFQSPGAPMLPLLGIACNTFMMGSLPLSSWGLCLVWIAFGVVVYFLYGIHHSTLGHLEDLEGLRLVPLDETEEGQKSHYSSTGPRSGENNSLLSPRSGDKVAYA</sequence>
<evidence type="ECO:0000256" key="6">
    <source>
        <dbReference type="SAM" id="MobiDB-lite"/>
    </source>
</evidence>
<evidence type="ECO:0000256" key="4">
    <source>
        <dbReference type="ARBA" id="ARBA00022989"/>
    </source>
</evidence>
<feature type="transmembrane region" description="Helical" evidence="7">
    <location>
        <begin position="501"/>
        <end position="520"/>
    </location>
</feature>
<feature type="region of interest" description="Disordered" evidence="6">
    <location>
        <begin position="612"/>
        <end position="645"/>
    </location>
</feature>
<feature type="domain" description="Cationic amino acid transporter C-terminal" evidence="8">
    <location>
        <begin position="543"/>
        <end position="593"/>
    </location>
</feature>
<dbReference type="InterPro" id="IPR029485">
    <property type="entry name" value="CAT_C"/>
</dbReference>
<keyword evidence="5 7" id="KW-0472">Membrane</keyword>
<feature type="transmembrane region" description="Helical" evidence="7">
    <location>
        <begin position="47"/>
        <end position="64"/>
    </location>
</feature>
<dbReference type="EMBL" id="HBIM01000991">
    <property type="protein sequence ID" value="CAE0402581.1"/>
    <property type="molecule type" value="Transcribed_RNA"/>
</dbReference>
<keyword evidence="3 7" id="KW-0812">Transmembrane</keyword>
<protein>
    <recommendedName>
        <fullName evidence="8">Cationic amino acid transporter C-terminal domain-containing protein</fullName>
    </recommendedName>
</protein>
<evidence type="ECO:0000259" key="8">
    <source>
        <dbReference type="Pfam" id="PF13906"/>
    </source>
</evidence>
<gene>
    <name evidence="9" type="ORF">ACOF00016_LOCUS859</name>
</gene>
<keyword evidence="2" id="KW-0813">Transport</keyword>
<feature type="transmembrane region" description="Helical" evidence="7">
    <location>
        <begin position="249"/>
        <end position="270"/>
    </location>
</feature>
<feature type="transmembrane region" description="Helical" evidence="7">
    <location>
        <begin position="70"/>
        <end position="94"/>
    </location>
</feature>
<feature type="transmembrane region" description="Helical" evidence="7">
    <location>
        <begin position="475"/>
        <end position="495"/>
    </location>
</feature>
<feature type="transmembrane region" description="Helical" evidence="7">
    <location>
        <begin position="211"/>
        <end position="229"/>
    </location>
</feature>
<evidence type="ECO:0000256" key="7">
    <source>
        <dbReference type="SAM" id="Phobius"/>
    </source>
</evidence>
<feature type="compositionally biased region" description="Polar residues" evidence="6">
    <location>
        <begin position="618"/>
        <end position="635"/>
    </location>
</feature>
<evidence type="ECO:0000256" key="1">
    <source>
        <dbReference type="ARBA" id="ARBA00004141"/>
    </source>
</evidence>
<feature type="transmembrane region" description="Helical" evidence="7">
    <location>
        <begin position="433"/>
        <end position="454"/>
    </location>
</feature>
<feature type="transmembrane region" description="Helical" evidence="7">
    <location>
        <begin position="179"/>
        <end position="199"/>
    </location>
</feature>
<evidence type="ECO:0000256" key="3">
    <source>
        <dbReference type="ARBA" id="ARBA00022692"/>
    </source>
</evidence>
<dbReference type="PANTHER" id="PTHR43243">
    <property type="entry name" value="INNER MEMBRANE TRANSPORTER YGJI-RELATED"/>
    <property type="match status" value="1"/>
</dbReference>
<evidence type="ECO:0000256" key="5">
    <source>
        <dbReference type="ARBA" id="ARBA00023136"/>
    </source>
</evidence>
<organism evidence="9">
    <name type="scientific">Amphora coffeiformis</name>
    <dbReference type="NCBI Taxonomy" id="265554"/>
    <lineage>
        <taxon>Eukaryota</taxon>
        <taxon>Sar</taxon>
        <taxon>Stramenopiles</taxon>
        <taxon>Ochrophyta</taxon>
        <taxon>Bacillariophyta</taxon>
        <taxon>Bacillariophyceae</taxon>
        <taxon>Bacillariophycidae</taxon>
        <taxon>Thalassiophysales</taxon>
        <taxon>Catenulaceae</taxon>
        <taxon>Amphora</taxon>
    </lineage>
</organism>
<feature type="transmembrane region" description="Helical" evidence="7">
    <location>
        <begin position="568"/>
        <end position="588"/>
    </location>
</feature>
<proteinExistence type="predicted"/>
<feature type="transmembrane region" description="Helical" evidence="7">
    <location>
        <begin position="106"/>
        <end position="126"/>
    </location>
</feature>
<dbReference type="GO" id="GO:0015171">
    <property type="term" value="F:amino acid transmembrane transporter activity"/>
    <property type="evidence" value="ECO:0007669"/>
    <property type="project" value="TreeGrafter"/>
</dbReference>
<evidence type="ECO:0000313" key="9">
    <source>
        <dbReference type="EMBL" id="CAE0402581.1"/>
    </source>
</evidence>